<feature type="compositionally biased region" description="Low complexity" evidence="1">
    <location>
        <begin position="174"/>
        <end position="185"/>
    </location>
</feature>
<accession>A0A8H6K055</accession>
<evidence type="ECO:0000256" key="1">
    <source>
        <dbReference type="SAM" id="MobiDB-lite"/>
    </source>
</evidence>
<feature type="region of interest" description="Disordered" evidence="1">
    <location>
        <begin position="49"/>
        <end position="85"/>
    </location>
</feature>
<feature type="compositionally biased region" description="Polar residues" evidence="1">
    <location>
        <begin position="60"/>
        <end position="69"/>
    </location>
</feature>
<feature type="region of interest" description="Disordered" evidence="1">
    <location>
        <begin position="126"/>
        <end position="210"/>
    </location>
</feature>
<feature type="compositionally biased region" description="Basic residues" evidence="1">
    <location>
        <begin position="70"/>
        <end position="83"/>
    </location>
</feature>
<proteinExistence type="predicted"/>
<organism evidence="2 3">
    <name type="scientific">Colletotrichum musicola</name>
    <dbReference type="NCBI Taxonomy" id="2175873"/>
    <lineage>
        <taxon>Eukaryota</taxon>
        <taxon>Fungi</taxon>
        <taxon>Dikarya</taxon>
        <taxon>Ascomycota</taxon>
        <taxon>Pezizomycotina</taxon>
        <taxon>Sordariomycetes</taxon>
        <taxon>Hypocreomycetidae</taxon>
        <taxon>Glomerellales</taxon>
        <taxon>Glomerellaceae</taxon>
        <taxon>Colletotrichum</taxon>
        <taxon>Colletotrichum orchidearum species complex</taxon>
    </lineage>
</organism>
<gene>
    <name evidence="2" type="ORF">CMUS01_11127</name>
</gene>
<dbReference type="AlphaFoldDB" id="A0A8H6K055"/>
<keyword evidence="3" id="KW-1185">Reference proteome</keyword>
<evidence type="ECO:0000313" key="3">
    <source>
        <dbReference type="Proteomes" id="UP000639643"/>
    </source>
</evidence>
<dbReference type="EMBL" id="WIGM01000547">
    <property type="protein sequence ID" value="KAF6822322.1"/>
    <property type="molecule type" value="Genomic_DNA"/>
</dbReference>
<reference evidence="2" key="1">
    <citation type="journal article" date="2020" name="Phytopathology">
        <title>Genome Sequence Resources of Colletotrichum truncatum, C. plurivorum, C. musicola, and C. sojae: Four Species Pathogenic to Soybean (Glycine max).</title>
        <authorList>
            <person name="Rogerio F."/>
            <person name="Boufleur T.R."/>
            <person name="Ciampi-Guillardi M."/>
            <person name="Sukno S.A."/>
            <person name="Thon M.R."/>
            <person name="Massola Junior N.S."/>
            <person name="Baroncelli R."/>
        </authorList>
    </citation>
    <scope>NUCLEOTIDE SEQUENCE</scope>
    <source>
        <strain evidence="2">LFN0074</strain>
    </source>
</reference>
<sequence length="210" mass="22787">MRARNGATWCGVRAPRIGARAATRRHLRRSSVRECGGITRLEVPHHILGLTSEAEGPGEQTGNNTNGRSITKKHHTTSTKKKCQTSVELGLRPAAPDDGKLSGYRRSFPPTLIELTVRVLASPQTIERASSPFPPRTNNTNLQSHRPHEPFAPVPDPGPTRGRHPNNDCFENVKPPAKSSRAAPALSGHSPGRFDRHATTTPSAEESLLS</sequence>
<protein>
    <submittedName>
        <fullName evidence="2">Uncharacterized protein</fullName>
    </submittedName>
</protein>
<name>A0A8H6K055_9PEZI</name>
<comment type="caution">
    <text evidence="2">The sequence shown here is derived from an EMBL/GenBank/DDBJ whole genome shotgun (WGS) entry which is preliminary data.</text>
</comment>
<dbReference type="Proteomes" id="UP000639643">
    <property type="component" value="Unassembled WGS sequence"/>
</dbReference>
<evidence type="ECO:0000313" key="2">
    <source>
        <dbReference type="EMBL" id="KAF6822322.1"/>
    </source>
</evidence>
<feature type="compositionally biased region" description="Polar residues" evidence="1">
    <location>
        <begin position="199"/>
        <end position="210"/>
    </location>
</feature>